<evidence type="ECO:0000313" key="2">
    <source>
        <dbReference type="EMBL" id="GAA1982440.1"/>
    </source>
</evidence>
<evidence type="ECO:0008006" key="4">
    <source>
        <dbReference type="Google" id="ProtNLM"/>
    </source>
</evidence>
<dbReference type="EMBL" id="BAAANN010000037">
    <property type="protein sequence ID" value="GAA1982440.1"/>
    <property type="molecule type" value="Genomic_DNA"/>
</dbReference>
<protein>
    <recommendedName>
        <fullName evidence="4">PE family protein</fullName>
    </recommendedName>
</protein>
<evidence type="ECO:0000256" key="1">
    <source>
        <dbReference type="SAM" id="MobiDB-lite"/>
    </source>
</evidence>
<organism evidence="2 3">
    <name type="scientific">Amycolatopsis minnesotensis</name>
    <dbReference type="NCBI Taxonomy" id="337894"/>
    <lineage>
        <taxon>Bacteria</taxon>
        <taxon>Bacillati</taxon>
        <taxon>Actinomycetota</taxon>
        <taxon>Actinomycetes</taxon>
        <taxon>Pseudonocardiales</taxon>
        <taxon>Pseudonocardiaceae</taxon>
        <taxon>Amycolatopsis</taxon>
    </lineage>
</organism>
<keyword evidence="3" id="KW-1185">Reference proteome</keyword>
<dbReference type="Proteomes" id="UP001501116">
    <property type="component" value="Unassembled WGS sequence"/>
</dbReference>
<feature type="region of interest" description="Disordered" evidence="1">
    <location>
        <begin position="136"/>
        <end position="156"/>
    </location>
</feature>
<evidence type="ECO:0000313" key="3">
    <source>
        <dbReference type="Proteomes" id="UP001501116"/>
    </source>
</evidence>
<dbReference type="RefSeq" id="WP_344428803.1">
    <property type="nucleotide sequence ID" value="NZ_BAAANN010000037.1"/>
</dbReference>
<sequence>MNDPANVQSPGTMGAFRWMGDADIRIADAAIADADATASSAGRSGFTLDLDQAHQLLADATRIRQELTLLQDNASVLERLEPPAQDPASKGYNGLLTRQGEQPGAFAYGAGHLRVEVEYLTELIGRLQKALVLKEGTEHDHGRKLKKTDDGQGYAG</sequence>
<proteinExistence type="predicted"/>
<comment type="caution">
    <text evidence="2">The sequence shown here is derived from an EMBL/GenBank/DDBJ whole genome shotgun (WGS) entry which is preliminary data.</text>
</comment>
<gene>
    <name evidence="2" type="ORF">GCM10009754_69180</name>
</gene>
<accession>A0ABP5DQ40</accession>
<reference evidence="3" key="1">
    <citation type="journal article" date="2019" name="Int. J. Syst. Evol. Microbiol.">
        <title>The Global Catalogue of Microorganisms (GCM) 10K type strain sequencing project: providing services to taxonomists for standard genome sequencing and annotation.</title>
        <authorList>
            <consortium name="The Broad Institute Genomics Platform"/>
            <consortium name="The Broad Institute Genome Sequencing Center for Infectious Disease"/>
            <person name="Wu L."/>
            <person name="Ma J."/>
        </authorList>
    </citation>
    <scope>NUCLEOTIDE SEQUENCE [LARGE SCALE GENOMIC DNA]</scope>
    <source>
        <strain evidence="3">JCM 14545</strain>
    </source>
</reference>
<name>A0ABP5DQ40_9PSEU</name>